<dbReference type="NCBIfam" id="TIGR00861">
    <property type="entry name" value="MIP"/>
    <property type="match status" value="1"/>
</dbReference>
<keyword evidence="3 8" id="KW-0813">Transport</keyword>
<evidence type="ECO:0000313" key="11">
    <source>
        <dbReference type="Proteomes" id="UP000276776"/>
    </source>
</evidence>
<dbReference type="OrthoDB" id="3222at2759"/>
<organism evidence="12">
    <name type="scientific">Thelazia callipaeda</name>
    <name type="common">Oriental eyeworm</name>
    <name type="synonym">Parasitic nematode</name>
    <dbReference type="NCBI Taxonomy" id="103827"/>
    <lineage>
        <taxon>Eukaryota</taxon>
        <taxon>Metazoa</taxon>
        <taxon>Ecdysozoa</taxon>
        <taxon>Nematoda</taxon>
        <taxon>Chromadorea</taxon>
        <taxon>Rhabditida</taxon>
        <taxon>Spirurina</taxon>
        <taxon>Spiruromorpha</taxon>
        <taxon>Thelazioidea</taxon>
        <taxon>Thelaziidae</taxon>
        <taxon>Thelazia</taxon>
    </lineage>
</organism>
<comment type="subcellular location">
    <subcellularLocation>
        <location evidence="1">Membrane</location>
        <topology evidence="1">Multi-pass membrane protein</topology>
    </subcellularLocation>
</comment>
<dbReference type="OMA" id="SNTIAFW"/>
<keyword evidence="5 9" id="KW-1133">Transmembrane helix</keyword>
<name>A0A0N5D7H0_THECL</name>
<feature type="transmembrane region" description="Helical" evidence="9">
    <location>
        <begin position="124"/>
        <end position="146"/>
    </location>
</feature>
<dbReference type="Pfam" id="PF00230">
    <property type="entry name" value="MIP"/>
    <property type="match status" value="1"/>
</dbReference>
<sequence>MIVSKCTFQVDSSRKIFVFQKKISDVMDSPLEKARRIFHIDNRTVANVMSEFYSTLLLLFIGIGIVHQFDLSYKQLNTWMQINIGWGLAIMFCVYTCSKTSGGHLNPAISLMFYSLGKLPLSHVFYYSVAQTLGAFIGTALAYTVYLDQTHHVLGGLQIASGPNGTATLFTSMPALHVSNTIAFWDQFVGTGFLALFVCVITDKRMEIPPGIHALLVGLLIAMIGMAFGMNVGYPINPARDFAPRVFAFIIGYGWEVFSYHNYYFWIPIVAPFFGTVAAAWSYYIFVGFQIPDQPQNYIKEDRTDGDSVPLKIT</sequence>
<dbReference type="PANTHER" id="PTHR43829:SF5">
    <property type="entry name" value="AQUAPORIN-9"/>
    <property type="match status" value="1"/>
</dbReference>
<reference evidence="10 11" key="2">
    <citation type="submission" date="2018-11" db="EMBL/GenBank/DDBJ databases">
        <authorList>
            <consortium name="Pathogen Informatics"/>
        </authorList>
    </citation>
    <scope>NUCLEOTIDE SEQUENCE [LARGE SCALE GENOMIC DNA]</scope>
</reference>
<feature type="transmembrane region" description="Helical" evidence="9">
    <location>
        <begin position="78"/>
        <end position="97"/>
    </location>
</feature>
<accession>A0A0N5D7H0</accession>
<dbReference type="EMBL" id="UYYF01004715">
    <property type="protein sequence ID" value="VDN06602.1"/>
    <property type="molecule type" value="Genomic_DNA"/>
</dbReference>
<protein>
    <submittedName>
        <fullName evidence="12">Aquaporin-9</fullName>
    </submittedName>
</protein>
<dbReference type="PRINTS" id="PR00783">
    <property type="entry name" value="MINTRINSICP"/>
</dbReference>
<feature type="transmembrane region" description="Helical" evidence="9">
    <location>
        <begin position="214"/>
        <end position="234"/>
    </location>
</feature>
<dbReference type="Gene3D" id="1.20.1080.10">
    <property type="entry name" value="Glycerol uptake facilitator protein"/>
    <property type="match status" value="1"/>
</dbReference>
<feature type="transmembrane region" description="Helical" evidence="9">
    <location>
        <begin position="45"/>
        <end position="66"/>
    </location>
</feature>
<evidence type="ECO:0000313" key="10">
    <source>
        <dbReference type="EMBL" id="VDN06602.1"/>
    </source>
</evidence>
<dbReference type="STRING" id="103827.A0A0N5D7H0"/>
<evidence type="ECO:0000256" key="8">
    <source>
        <dbReference type="RuleBase" id="RU000477"/>
    </source>
</evidence>
<evidence type="ECO:0000313" key="12">
    <source>
        <dbReference type="WBParaSite" id="TCLT_0000901701-mRNA-1"/>
    </source>
</evidence>
<dbReference type="GO" id="GO:0015254">
    <property type="term" value="F:glycerol channel activity"/>
    <property type="evidence" value="ECO:0007669"/>
    <property type="project" value="TreeGrafter"/>
</dbReference>
<dbReference type="Proteomes" id="UP000276776">
    <property type="component" value="Unassembled WGS sequence"/>
</dbReference>
<comment type="similarity">
    <text evidence="2 8">Belongs to the MIP/aquaporin (TC 1.A.8) family.</text>
</comment>
<evidence type="ECO:0000256" key="7">
    <source>
        <dbReference type="ARBA" id="ARBA00045280"/>
    </source>
</evidence>
<dbReference type="PANTHER" id="PTHR43829">
    <property type="entry name" value="AQUAPORIN OR AQUAGLYCEROPORIN RELATED"/>
    <property type="match status" value="1"/>
</dbReference>
<reference evidence="12" key="1">
    <citation type="submission" date="2017-02" db="UniProtKB">
        <authorList>
            <consortium name="WormBaseParasite"/>
        </authorList>
    </citation>
    <scope>IDENTIFICATION</scope>
</reference>
<dbReference type="InterPro" id="IPR050363">
    <property type="entry name" value="MIP/Aquaporin"/>
</dbReference>
<dbReference type="WBParaSite" id="TCLT_0000901701-mRNA-1">
    <property type="protein sequence ID" value="TCLT_0000901701-mRNA-1"/>
    <property type="gene ID" value="TCLT_0000901701"/>
</dbReference>
<feature type="transmembrane region" description="Helical" evidence="9">
    <location>
        <begin position="263"/>
        <end position="286"/>
    </location>
</feature>
<feature type="transmembrane region" description="Helical" evidence="9">
    <location>
        <begin position="182"/>
        <end position="202"/>
    </location>
</feature>
<evidence type="ECO:0000256" key="9">
    <source>
        <dbReference type="SAM" id="Phobius"/>
    </source>
</evidence>
<dbReference type="CDD" id="cd00333">
    <property type="entry name" value="MIP"/>
    <property type="match status" value="1"/>
</dbReference>
<dbReference type="AlphaFoldDB" id="A0A0N5D7H0"/>
<dbReference type="GO" id="GO:0016323">
    <property type="term" value="C:basolateral plasma membrane"/>
    <property type="evidence" value="ECO:0007669"/>
    <property type="project" value="TreeGrafter"/>
</dbReference>
<comment type="function">
    <text evidence="7">Aquaglyceroporin that may modulate the water content and osmolytes during anhydrobiosis.</text>
</comment>
<dbReference type="SUPFAM" id="SSF81338">
    <property type="entry name" value="Aquaporin-like"/>
    <property type="match status" value="1"/>
</dbReference>
<dbReference type="InterPro" id="IPR023271">
    <property type="entry name" value="Aquaporin-like"/>
</dbReference>
<evidence type="ECO:0000256" key="4">
    <source>
        <dbReference type="ARBA" id="ARBA00022692"/>
    </source>
</evidence>
<evidence type="ECO:0000256" key="3">
    <source>
        <dbReference type="ARBA" id="ARBA00022448"/>
    </source>
</evidence>
<keyword evidence="6 9" id="KW-0472">Membrane</keyword>
<keyword evidence="11" id="KW-1185">Reference proteome</keyword>
<evidence type="ECO:0000256" key="6">
    <source>
        <dbReference type="ARBA" id="ARBA00023136"/>
    </source>
</evidence>
<dbReference type="GO" id="GO:0015250">
    <property type="term" value="F:water channel activity"/>
    <property type="evidence" value="ECO:0007669"/>
    <property type="project" value="TreeGrafter"/>
</dbReference>
<dbReference type="InterPro" id="IPR000425">
    <property type="entry name" value="MIP"/>
</dbReference>
<gene>
    <name evidence="10" type="ORF">TCLT_LOCUS9006</name>
</gene>
<keyword evidence="4 8" id="KW-0812">Transmembrane</keyword>
<evidence type="ECO:0000256" key="2">
    <source>
        <dbReference type="ARBA" id="ARBA00006175"/>
    </source>
</evidence>
<evidence type="ECO:0000256" key="5">
    <source>
        <dbReference type="ARBA" id="ARBA00022989"/>
    </source>
</evidence>
<proteinExistence type="inferred from homology"/>
<evidence type="ECO:0000256" key="1">
    <source>
        <dbReference type="ARBA" id="ARBA00004141"/>
    </source>
</evidence>